<proteinExistence type="predicted"/>
<keyword evidence="2" id="KW-1185">Reference proteome</keyword>
<reference evidence="1 2" key="1">
    <citation type="journal article" date="2015" name="Fungal Genet. Biol.">
        <title>Evolution of novel wood decay mechanisms in Agaricales revealed by the genome sequences of Fistulina hepatica and Cylindrobasidium torrendii.</title>
        <authorList>
            <person name="Floudas D."/>
            <person name="Held B.W."/>
            <person name="Riley R."/>
            <person name="Nagy L.G."/>
            <person name="Koehler G."/>
            <person name="Ransdell A.S."/>
            <person name="Younus H."/>
            <person name="Chow J."/>
            <person name="Chiniquy J."/>
            <person name="Lipzen A."/>
            <person name="Tritt A."/>
            <person name="Sun H."/>
            <person name="Haridas S."/>
            <person name="LaButti K."/>
            <person name="Ohm R.A."/>
            <person name="Kues U."/>
            <person name="Blanchette R.A."/>
            <person name="Grigoriev I.V."/>
            <person name="Minto R.E."/>
            <person name="Hibbett D.S."/>
        </authorList>
    </citation>
    <scope>NUCLEOTIDE SEQUENCE [LARGE SCALE GENOMIC DNA]</scope>
    <source>
        <strain evidence="1 2">ATCC 64428</strain>
    </source>
</reference>
<name>A0A0D7A6M9_9AGAR</name>
<evidence type="ECO:0000313" key="2">
    <source>
        <dbReference type="Proteomes" id="UP000054144"/>
    </source>
</evidence>
<organism evidence="1 2">
    <name type="scientific">Fistulina hepatica ATCC 64428</name>
    <dbReference type="NCBI Taxonomy" id="1128425"/>
    <lineage>
        <taxon>Eukaryota</taxon>
        <taxon>Fungi</taxon>
        <taxon>Dikarya</taxon>
        <taxon>Basidiomycota</taxon>
        <taxon>Agaricomycotina</taxon>
        <taxon>Agaricomycetes</taxon>
        <taxon>Agaricomycetidae</taxon>
        <taxon>Agaricales</taxon>
        <taxon>Fistulinaceae</taxon>
        <taxon>Fistulina</taxon>
    </lineage>
</organism>
<accession>A0A0D7A6M9</accession>
<dbReference type="EMBL" id="KN882047">
    <property type="protein sequence ID" value="KIY45571.1"/>
    <property type="molecule type" value="Genomic_DNA"/>
</dbReference>
<dbReference type="Proteomes" id="UP000054144">
    <property type="component" value="Unassembled WGS sequence"/>
</dbReference>
<gene>
    <name evidence="1" type="ORF">FISHEDRAFT_60980</name>
</gene>
<dbReference type="AlphaFoldDB" id="A0A0D7A6M9"/>
<protein>
    <submittedName>
        <fullName evidence="1">Uncharacterized protein</fullName>
    </submittedName>
</protein>
<evidence type="ECO:0000313" key="1">
    <source>
        <dbReference type="EMBL" id="KIY45571.1"/>
    </source>
</evidence>
<sequence length="152" mass="16972">MVLPTSSLAPSGRQKCFLTTAICVQLVVGAREEVVEVEAAWELETSRWGEEWFICKLVQELAERNEGRPNLPPSALLRNTYCLNGKLRRYMQTHGVRKSRSPGKKSSLAARSRCARTCFGALPRCGHGPGWYYCPEKPKQPSALQLAACTYI</sequence>